<reference evidence="1 2" key="1">
    <citation type="journal article" date="2013" name="Mar. Genomics">
        <title>Expression of sulfatases in Rhodopirellula baltica and the diversity of sulfatases in the genus Rhodopirellula.</title>
        <authorList>
            <person name="Wegner C.E."/>
            <person name="Richter-Heitmann T."/>
            <person name="Klindworth A."/>
            <person name="Klockow C."/>
            <person name="Richter M."/>
            <person name="Achstetter T."/>
            <person name="Glockner F.O."/>
            <person name="Harder J."/>
        </authorList>
    </citation>
    <scope>NUCLEOTIDE SEQUENCE [LARGE SCALE GENOMIC DNA]</scope>
    <source>
        <strain evidence="1 2">SM41</strain>
    </source>
</reference>
<organism evidence="1 2">
    <name type="scientific">Rhodopirellula sallentina SM41</name>
    <dbReference type="NCBI Taxonomy" id="1263870"/>
    <lineage>
        <taxon>Bacteria</taxon>
        <taxon>Pseudomonadati</taxon>
        <taxon>Planctomycetota</taxon>
        <taxon>Planctomycetia</taxon>
        <taxon>Pirellulales</taxon>
        <taxon>Pirellulaceae</taxon>
        <taxon>Rhodopirellula</taxon>
    </lineage>
</organism>
<dbReference type="AlphaFoldDB" id="M5U6F1"/>
<dbReference type="PATRIC" id="fig|1263870.3.peg.1806"/>
<comment type="caution">
    <text evidence="1">The sequence shown here is derived from an EMBL/GenBank/DDBJ whole genome shotgun (WGS) entry which is preliminary data.</text>
</comment>
<protein>
    <submittedName>
        <fullName evidence="1">Uncharacterized protein</fullName>
    </submittedName>
</protein>
<accession>M5U6F1</accession>
<name>M5U6F1_9BACT</name>
<dbReference type="Proteomes" id="UP000011885">
    <property type="component" value="Unassembled WGS sequence"/>
</dbReference>
<gene>
    <name evidence="1" type="ORF">RSSM_01685</name>
</gene>
<keyword evidence="2" id="KW-1185">Reference proteome</keyword>
<proteinExistence type="predicted"/>
<evidence type="ECO:0000313" key="1">
    <source>
        <dbReference type="EMBL" id="EMI56839.1"/>
    </source>
</evidence>
<sequence length="43" mass="4965">MMNESEPRSVSLGWMHDTDTASSLLSRCRFSESIRPPTLIRLR</sequence>
<dbReference type="EMBL" id="ANOH01000120">
    <property type="protein sequence ID" value="EMI56839.1"/>
    <property type="molecule type" value="Genomic_DNA"/>
</dbReference>
<evidence type="ECO:0000313" key="2">
    <source>
        <dbReference type="Proteomes" id="UP000011885"/>
    </source>
</evidence>